<feature type="compositionally biased region" description="Gly residues" evidence="22">
    <location>
        <begin position="409"/>
        <end position="437"/>
    </location>
</feature>
<dbReference type="GO" id="GO:0000272">
    <property type="term" value="P:polysaccharide catabolic process"/>
    <property type="evidence" value="ECO:0007669"/>
    <property type="project" value="UniProtKB-KW"/>
</dbReference>
<reference evidence="25" key="1">
    <citation type="journal article" date="2017" name="Genome Biol.">
        <title>Comparative genomics reveals high biological diversity and specific adaptations in the industrially and medically important fungal genus Aspergillus.</title>
        <authorList>
            <person name="de Vries R.P."/>
            <person name="Riley R."/>
            <person name="Wiebenga A."/>
            <person name="Aguilar-Osorio G."/>
            <person name="Amillis S."/>
            <person name="Uchima C.A."/>
            <person name="Anderluh G."/>
            <person name="Asadollahi M."/>
            <person name="Askin M."/>
            <person name="Barry K."/>
            <person name="Battaglia E."/>
            <person name="Bayram O."/>
            <person name="Benocci T."/>
            <person name="Braus-Stromeyer S.A."/>
            <person name="Caldana C."/>
            <person name="Canovas D."/>
            <person name="Cerqueira G.C."/>
            <person name="Chen F."/>
            <person name="Chen W."/>
            <person name="Choi C."/>
            <person name="Clum A."/>
            <person name="Dos Santos R.A."/>
            <person name="Damasio A.R."/>
            <person name="Diallinas G."/>
            <person name="Emri T."/>
            <person name="Fekete E."/>
            <person name="Flipphi M."/>
            <person name="Freyberg S."/>
            <person name="Gallo A."/>
            <person name="Gournas C."/>
            <person name="Habgood R."/>
            <person name="Hainaut M."/>
            <person name="Harispe M.L."/>
            <person name="Henrissat B."/>
            <person name="Hilden K.S."/>
            <person name="Hope R."/>
            <person name="Hossain A."/>
            <person name="Karabika E."/>
            <person name="Karaffa L."/>
            <person name="Karanyi Z."/>
            <person name="Krasevec N."/>
            <person name="Kuo A."/>
            <person name="Kusch H."/>
            <person name="LaButti K."/>
            <person name="Lagendijk E.L."/>
            <person name="Lapidus A."/>
            <person name="Levasseur A."/>
            <person name="Lindquist E."/>
            <person name="Lipzen A."/>
            <person name="Logrieco A.F."/>
            <person name="MacCabe A."/>
            <person name="Maekelae M.R."/>
            <person name="Malavazi I."/>
            <person name="Melin P."/>
            <person name="Meyer V."/>
            <person name="Mielnichuk N."/>
            <person name="Miskei M."/>
            <person name="Molnar A.P."/>
            <person name="Mule G."/>
            <person name="Ngan C.Y."/>
            <person name="Orejas M."/>
            <person name="Orosz E."/>
            <person name="Ouedraogo J.P."/>
            <person name="Overkamp K.M."/>
            <person name="Park H.-S."/>
            <person name="Perrone G."/>
            <person name="Piumi F."/>
            <person name="Punt P.J."/>
            <person name="Ram A.F."/>
            <person name="Ramon A."/>
            <person name="Rauscher S."/>
            <person name="Record E."/>
            <person name="Riano-Pachon D.M."/>
            <person name="Robert V."/>
            <person name="Roehrig J."/>
            <person name="Ruller R."/>
            <person name="Salamov A."/>
            <person name="Salih N.S."/>
            <person name="Samson R.A."/>
            <person name="Sandor E."/>
            <person name="Sanguinetti M."/>
            <person name="Schuetze T."/>
            <person name="Sepcic K."/>
            <person name="Shelest E."/>
            <person name="Sherlock G."/>
            <person name="Sophianopoulou V."/>
            <person name="Squina F.M."/>
            <person name="Sun H."/>
            <person name="Susca A."/>
            <person name="Todd R.B."/>
            <person name="Tsang A."/>
            <person name="Unkles S.E."/>
            <person name="van de Wiele N."/>
            <person name="van Rossen-Uffink D."/>
            <person name="Oliveira J.V."/>
            <person name="Vesth T.C."/>
            <person name="Visser J."/>
            <person name="Yu J.-H."/>
            <person name="Zhou M."/>
            <person name="Andersen M.R."/>
            <person name="Archer D.B."/>
            <person name="Baker S.E."/>
            <person name="Benoit I."/>
            <person name="Brakhage A.A."/>
            <person name="Braus G.H."/>
            <person name="Fischer R."/>
            <person name="Frisvad J.C."/>
            <person name="Goldman G.H."/>
            <person name="Houbraken J."/>
            <person name="Oakley B."/>
            <person name="Pocsi I."/>
            <person name="Scazzocchio C."/>
            <person name="Seiboth B."/>
            <person name="vanKuyk P.A."/>
            <person name="Wortman J."/>
            <person name="Dyer P.S."/>
            <person name="Grigoriev I.V."/>
        </authorList>
    </citation>
    <scope>NUCLEOTIDE SEQUENCE [LARGE SCALE GENOMIC DNA]</scope>
    <source>
        <strain evidence="25">CBS 593.65</strain>
    </source>
</reference>
<evidence type="ECO:0000256" key="11">
    <source>
        <dbReference type="ARBA" id="ARBA00022729"/>
    </source>
</evidence>
<dbReference type="GO" id="GO:0042973">
    <property type="term" value="F:glucan endo-1,3-beta-D-glucosidase activity"/>
    <property type="evidence" value="ECO:0007669"/>
    <property type="project" value="UniProtKB-EC"/>
</dbReference>
<evidence type="ECO:0000313" key="25">
    <source>
        <dbReference type="Proteomes" id="UP000184356"/>
    </source>
</evidence>
<keyword evidence="8" id="KW-0134">Cell wall</keyword>
<organism evidence="24 25">
    <name type="scientific">Aspergillus sydowii CBS 593.65</name>
    <dbReference type="NCBI Taxonomy" id="1036612"/>
    <lineage>
        <taxon>Eukaryota</taxon>
        <taxon>Fungi</taxon>
        <taxon>Dikarya</taxon>
        <taxon>Ascomycota</taxon>
        <taxon>Pezizomycotina</taxon>
        <taxon>Eurotiomycetes</taxon>
        <taxon>Eurotiomycetidae</taxon>
        <taxon>Eurotiales</taxon>
        <taxon>Aspergillaceae</taxon>
        <taxon>Aspergillus</taxon>
        <taxon>Aspergillus subgen. Nidulantes</taxon>
    </lineage>
</organism>
<keyword evidence="15" id="KW-0119">Carbohydrate metabolism</keyword>
<evidence type="ECO:0000256" key="23">
    <source>
        <dbReference type="SAM" id="SignalP"/>
    </source>
</evidence>
<name>A0A1L9TB76_9EURO</name>
<dbReference type="PANTHER" id="PTHR16631">
    <property type="entry name" value="GLUCAN 1,3-BETA-GLUCOSIDASE"/>
    <property type="match status" value="1"/>
</dbReference>
<keyword evidence="7" id="KW-1003">Cell membrane</keyword>
<keyword evidence="16" id="KW-0449">Lipoprotein</keyword>
<dbReference type="STRING" id="1036612.A0A1L9TB76"/>
<dbReference type="FunFam" id="3.20.20.80:FF:000233">
    <property type="entry name" value="Probable glucan endo-1,3-beta-glucosidase eglC"/>
    <property type="match status" value="1"/>
</dbReference>
<dbReference type="VEuPathDB" id="FungiDB:ASPSYDRAFT_156803"/>
<keyword evidence="10" id="KW-0336">GPI-anchor</keyword>
<dbReference type="GO" id="GO:0098552">
    <property type="term" value="C:side of membrane"/>
    <property type="evidence" value="ECO:0007669"/>
    <property type="project" value="UniProtKB-KW"/>
</dbReference>
<dbReference type="EC" id="3.2.1.39" evidence="5"/>
<dbReference type="GeneID" id="63758666"/>
<keyword evidence="18" id="KW-0624">Polysaccharide degradation</keyword>
<feature type="chain" id="PRO_5013245278" description="Probable glucan endo-1,3-beta-glucosidase eglC" evidence="23">
    <location>
        <begin position="20"/>
        <end position="479"/>
    </location>
</feature>
<evidence type="ECO:0000256" key="15">
    <source>
        <dbReference type="ARBA" id="ARBA00023277"/>
    </source>
</evidence>
<evidence type="ECO:0000256" key="9">
    <source>
        <dbReference type="ARBA" id="ARBA00022525"/>
    </source>
</evidence>
<feature type="compositionally biased region" description="Low complexity" evidence="22">
    <location>
        <begin position="327"/>
        <end position="364"/>
    </location>
</feature>
<dbReference type="GO" id="GO:0005576">
    <property type="term" value="C:extracellular region"/>
    <property type="evidence" value="ECO:0007669"/>
    <property type="project" value="TreeGrafter"/>
</dbReference>
<evidence type="ECO:0000256" key="17">
    <source>
        <dbReference type="ARBA" id="ARBA00023316"/>
    </source>
</evidence>
<keyword evidence="25" id="KW-1185">Reference proteome</keyword>
<sequence>MFTKTQILAFALSLASAEAASKGFNYGNNKPDGSLKAQADFQSEFHTAKNLEGTSGFNSARLYTMIQGEGNSPIEAIPAAIAEETTLLLGLWASGGNMDNEIAALKSAINQYGDAFTKLVVGISVGSEDLYRNSEIGVQANAGIGVEPEELVGYVQRVREAVSGTSLSDAPIGHVDTWNSWTNGSNNAVIEAVDWLGFDGYPYFQSEMDNGIDNAKNLWDEAVGKTKNVANGKPVWITEGGWPVSGDQQNLAVASIENAKRFWDEVGCPLFDEVNTWWYILQDAAGDSVPNPSFGIVGNSLTTKPLYDLSCKANFGSGGSSSGGSSSGAASSGAASTISASPSGSGFAQGSSTVSPSPLPSSSGSGLGSGGSLGSSGSFPGSGFGSSSSMVISPSGSATAIPSSSAGAGSSGSTGVGAGTGASSGNGASGSGSGSGTGTSDQSTSSTSPSPAEFTGAGTRLSGSILGAAVLVAALAVAL</sequence>
<evidence type="ECO:0000256" key="18">
    <source>
        <dbReference type="ARBA" id="ARBA00023326"/>
    </source>
</evidence>
<proteinExistence type="inferred from homology"/>
<evidence type="ECO:0000256" key="13">
    <source>
        <dbReference type="ARBA" id="ARBA00023136"/>
    </source>
</evidence>
<feature type="compositionally biased region" description="Gly residues" evidence="22">
    <location>
        <begin position="365"/>
        <end position="384"/>
    </location>
</feature>
<feature type="signal peptide" evidence="23">
    <location>
        <begin position="1"/>
        <end position="19"/>
    </location>
</feature>
<evidence type="ECO:0000256" key="14">
    <source>
        <dbReference type="ARBA" id="ARBA00023180"/>
    </source>
</evidence>
<evidence type="ECO:0000256" key="8">
    <source>
        <dbReference type="ARBA" id="ARBA00022512"/>
    </source>
</evidence>
<evidence type="ECO:0000256" key="6">
    <source>
        <dbReference type="ARBA" id="ARBA00019762"/>
    </source>
</evidence>
<evidence type="ECO:0000256" key="20">
    <source>
        <dbReference type="ARBA" id="ARBA00032134"/>
    </source>
</evidence>
<evidence type="ECO:0000256" key="10">
    <source>
        <dbReference type="ARBA" id="ARBA00022622"/>
    </source>
</evidence>
<evidence type="ECO:0000256" key="19">
    <source>
        <dbReference type="ARBA" id="ARBA00025152"/>
    </source>
</evidence>
<evidence type="ECO:0000256" key="2">
    <source>
        <dbReference type="ARBA" id="ARBA00004191"/>
    </source>
</evidence>
<comment type="subcellular location">
    <subcellularLocation>
        <location evidence="3">Cell membrane</location>
        <topology evidence="3">Lipid-anchor</topology>
        <topology evidence="3">GPI-anchor</topology>
    </subcellularLocation>
    <subcellularLocation>
        <location evidence="2">Secreted</location>
        <location evidence="2">Cell wall</location>
    </subcellularLocation>
</comment>
<dbReference type="Proteomes" id="UP000184356">
    <property type="component" value="Unassembled WGS sequence"/>
</dbReference>
<dbReference type="AlphaFoldDB" id="A0A1L9TB76"/>
<evidence type="ECO:0000256" key="3">
    <source>
        <dbReference type="ARBA" id="ARBA00004609"/>
    </source>
</evidence>
<comment type="function">
    <text evidence="19">Glucanases play a role in cell expansion during growth, in cell-cell fusion during mating, and in spore release during sporulation. This enzyme may be involved in beta-glucan degradation and also function biosynthetically as a transglycosylase.</text>
</comment>
<comment type="similarity">
    <text evidence="4">Belongs to the glycosyl hydrolase 17 family.</text>
</comment>
<feature type="compositionally biased region" description="Low complexity" evidence="22">
    <location>
        <begin position="385"/>
        <end position="408"/>
    </location>
</feature>
<evidence type="ECO:0000256" key="16">
    <source>
        <dbReference type="ARBA" id="ARBA00023288"/>
    </source>
</evidence>
<dbReference type="GO" id="GO:0071555">
    <property type="term" value="P:cell wall organization"/>
    <property type="evidence" value="ECO:0007669"/>
    <property type="project" value="UniProtKB-KW"/>
</dbReference>
<feature type="region of interest" description="Disordered" evidence="22">
    <location>
        <begin position="322"/>
        <end position="455"/>
    </location>
</feature>
<dbReference type="GO" id="GO:0009986">
    <property type="term" value="C:cell surface"/>
    <property type="evidence" value="ECO:0007669"/>
    <property type="project" value="TreeGrafter"/>
</dbReference>
<evidence type="ECO:0000256" key="7">
    <source>
        <dbReference type="ARBA" id="ARBA00022475"/>
    </source>
</evidence>
<keyword evidence="11 23" id="KW-0732">Signal</keyword>
<keyword evidence="9" id="KW-0964">Secreted</keyword>
<dbReference type="OrthoDB" id="77201at2759"/>
<accession>A0A1L9TB76</accession>
<keyword evidence="14" id="KW-0325">Glycoprotein</keyword>
<dbReference type="GO" id="GO:0009277">
    <property type="term" value="C:fungal-type cell wall"/>
    <property type="evidence" value="ECO:0007669"/>
    <property type="project" value="TreeGrafter"/>
</dbReference>
<dbReference type="PANTHER" id="PTHR16631:SF13">
    <property type="entry name" value="GLUCAN ENDO-1,3-BETA-GLUCOSIDASE EGLC-RELATED"/>
    <property type="match status" value="1"/>
</dbReference>
<evidence type="ECO:0000256" key="21">
    <source>
        <dbReference type="ARBA" id="ARBA00032906"/>
    </source>
</evidence>
<keyword evidence="17" id="KW-0961">Cell wall biogenesis/degradation</keyword>
<evidence type="ECO:0000256" key="4">
    <source>
        <dbReference type="ARBA" id="ARBA00008773"/>
    </source>
</evidence>
<evidence type="ECO:0000256" key="5">
    <source>
        <dbReference type="ARBA" id="ARBA00012780"/>
    </source>
</evidence>
<dbReference type="RefSeq" id="XP_040700490.1">
    <property type="nucleotide sequence ID" value="XM_040842593.1"/>
</dbReference>
<feature type="compositionally biased region" description="Low complexity" evidence="22">
    <location>
        <begin position="438"/>
        <end position="452"/>
    </location>
</feature>
<protein>
    <recommendedName>
        <fullName evidence="6">Probable glucan endo-1,3-beta-glucosidase eglC</fullName>
        <ecNumber evidence="5">3.2.1.39</ecNumber>
    </recommendedName>
    <alternativeName>
        <fullName evidence="20">Endo-1,3-beta-glucanase eglC</fullName>
    </alternativeName>
    <alternativeName>
        <fullName evidence="21">Laminarinase eglC</fullName>
    </alternativeName>
</protein>
<keyword evidence="12" id="KW-0378">Hydrolase</keyword>
<dbReference type="GO" id="GO:0005886">
    <property type="term" value="C:plasma membrane"/>
    <property type="evidence" value="ECO:0007669"/>
    <property type="project" value="UniProtKB-SubCell"/>
</dbReference>
<evidence type="ECO:0000256" key="22">
    <source>
        <dbReference type="SAM" id="MobiDB-lite"/>
    </source>
</evidence>
<evidence type="ECO:0000256" key="1">
    <source>
        <dbReference type="ARBA" id="ARBA00000382"/>
    </source>
</evidence>
<evidence type="ECO:0000313" key="24">
    <source>
        <dbReference type="EMBL" id="OJJ56684.1"/>
    </source>
</evidence>
<dbReference type="InterPro" id="IPR017853">
    <property type="entry name" value="GH"/>
</dbReference>
<comment type="catalytic activity">
    <reaction evidence="1">
        <text>Hydrolysis of (1-&gt;3)-beta-D-glucosidic linkages in (1-&gt;3)-beta-D-glucans.</text>
        <dbReference type="EC" id="3.2.1.39"/>
    </reaction>
</comment>
<dbReference type="InterPro" id="IPR050732">
    <property type="entry name" value="Beta-glucan_modifiers"/>
</dbReference>
<gene>
    <name evidence="24" type="ORF">ASPSYDRAFT_156803</name>
</gene>
<dbReference type="Gene3D" id="3.20.20.80">
    <property type="entry name" value="Glycosidases"/>
    <property type="match status" value="1"/>
</dbReference>
<evidence type="ECO:0000256" key="12">
    <source>
        <dbReference type="ARBA" id="ARBA00022801"/>
    </source>
</evidence>
<keyword evidence="13" id="KW-0472">Membrane</keyword>
<dbReference type="EMBL" id="KV878590">
    <property type="protein sequence ID" value="OJJ56684.1"/>
    <property type="molecule type" value="Genomic_DNA"/>
</dbReference>
<dbReference type="SUPFAM" id="SSF51445">
    <property type="entry name" value="(Trans)glycosidases"/>
    <property type="match status" value="1"/>
</dbReference>